<sequence>MNYIDGTVSSYTAMKVSLTNIMQKSPKVWSADRLNVLKENLRHTSEDALGLTHGSASHDSELFNGMALEYQWIRSRESMDMHSHAWWHLFFVISGQVFLLLEKEVEKLLGPGDTAFIPPGAAHGFRNEDPDSDVVMYSLTNKAELAQIGQFITPKTVTVE</sequence>
<reference evidence="2 3" key="1">
    <citation type="submission" date="2019-04" db="EMBL/GenBank/DDBJ databases">
        <title>Rhizobium terrae sp. nov., isolated from a paddy soil.</title>
        <authorList>
            <person name="Lin S.-Y."/>
            <person name="Hameed A."/>
            <person name="Huang H.-I."/>
            <person name="Young C.-C."/>
        </authorList>
    </citation>
    <scope>NUCLEOTIDE SEQUENCE [LARGE SCALE GENOMIC DNA]</scope>
    <source>
        <strain evidence="2 3">CC-HIH110</strain>
    </source>
</reference>
<accession>A0A4S3ZUA8</accession>
<evidence type="ECO:0000313" key="3">
    <source>
        <dbReference type="Proteomes" id="UP000310754"/>
    </source>
</evidence>
<dbReference type="EMBL" id="SSOA01000006">
    <property type="protein sequence ID" value="THF49224.1"/>
    <property type="molecule type" value="Genomic_DNA"/>
</dbReference>
<evidence type="ECO:0000313" key="2">
    <source>
        <dbReference type="EMBL" id="THF49224.1"/>
    </source>
</evidence>
<name>A0A4S3ZUA8_9HYPH</name>
<evidence type="ECO:0000259" key="1">
    <source>
        <dbReference type="Pfam" id="PF07883"/>
    </source>
</evidence>
<comment type="caution">
    <text evidence="2">The sequence shown here is derived from an EMBL/GenBank/DDBJ whole genome shotgun (WGS) entry which is preliminary data.</text>
</comment>
<gene>
    <name evidence="2" type="ORF">E6C51_12600</name>
</gene>
<dbReference type="InterPro" id="IPR013096">
    <property type="entry name" value="Cupin_2"/>
</dbReference>
<dbReference type="RefSeq" id="WP_146937959.1">
    <property type="nucleotide sequence ID" value="NZ_SSOA01000006.1"/>
</dbReference>
<proteinExistence type="predicted"/>
<dbReference type="Proteomes" id="UP000310754">
    <property type="component" value="Unassembled WGS sequence"/>
</dbReference>
<dbReference type="InterPro" id="IPR011051">
    <property type="entry name" value="RmlC_Cupin_sf"/>
</dbReference>
<dbReference type="Pfam" id="PF07883">
    <property type="entry name" value="Cupin_2"/>
    <property type="match status" value="1"/>
</dbReference>
<dbReference type="Gene3D" id="2.60.120.10">
    <property type="entry name" value="Jelly Rolls"/>
    <property type="match status" value="1"/>
</dbReference>
<protein>
    <submittedName>
        <fullName evidence="2">Cupin domain-containing protein</fullName>
    </submittedName>
</protein>
<dbReference type="AlphaFoldDB" id="A0A4S3ZUA8"/>
<dbReference type="SUPFAM" id="SSF51182">
    <property type="entry name" value="RmlC-like cupins"/>
    <property type="match status" value="1"/>
</dbReference>
<keyword evidence="3" id="KW-1185">Reference proteome</keyword>
<organism evidence="2 3">
    <name type="scientific">Allorhizobium terrae</name>
    <dbReference type="NCBI Taxonomy" id="1848972"/>
    <lineage>
        <taxon>Bacteria</taxon>
        <taxon>Pseudomonadati</taxon>
        <taxon>Pseudomonadota</taxon>
        <taxon>Alphaproteobacteria</taxon>
        <taxon>Hyphomicrobiales</taxon>
        <taxon>Rhizobiaceae</taxon>
        <taxon>Rhizobium/Agrobacterium group</taxon>
        <taxon>Allorhizobium</taxon>
    </lineage>
</organism>
<dbReference type="InterPro" id="IPR014710">
    <property type="entry name" value="RmlC-like_jellyroll"/>
</dbReference>
<feature type="domain" description="Cupin type-2" evidence="1">
    <location>
        <begin position="78"/>
        <end position="138"/>
    </location>
</feature>